<dbReference type="PANTHER" id="PTHR45866:SF2">
    <property type="entry name" value="DNA TOPOISOMERASE (ATP-HYDROLYZING)"/>
    <property type="match status" value="1"/>
</dbReference>
<name>A0ABS8NMF8_9BACT</name>
<organism evidence="6 7">
    <name type="scientific">Rhodopirellula halodulae</name>
    <dbReference type="NCBI Taxonomy" id="2894198"/>
    <lineage>
        <taxon>Bacteria</taxon>
        <taxon>Pseudomonadati</taxon>
        <taxon>Planctomycetota</taxon>
        <taxon>Planctomycetia</taxon>
        <taxon>Pirellulales</taxon>
        <taxon>Pirellulaceae</taxon>
        <taxon>Rhodopirellula</taxon>
    </lineage>
</organism>
<dbReference type="RefSeq" id="WP_230276459.1">
    <property type="nucleotide sequence ID" value="NZ_JAJKFW010000060.1"/>
</dbReference>
<dbReference type="PANTHER" id="PTHR45866">
    <property type="entry name" value="DNA GYRASE/TOPOISOMERASE SUBUNIT B"/>
    <property type="match status" value="1"/>
</dbReference>
<evidence type="ECO:0000256" key="1">
    <source>
        <dbReference type="ARBA" id="ARBA00000185"/>
    </source>
</evidence>
<dbReference type="EMBL" id="JAJKFW010000060">
    <property type="protein sequence ID" value="MCC9644761.1"/>
    <property type="molecule type" value="Genomic_DNA"/>
</dbReference>
<evidence type="ECO:0000256" key="3">
    <source>
        <dbReference type="ARBA" id="ARBA00023029"/>
    </source>
</evidence>
<dbReference type="Pfam" id="PF01751">
    <property type="entry name" value="Toprim"/>
    <property type="match status" value="1"/>
</dbReference>
<reference evidence="6" key="1">
    <citation type="submission" date="2021-11" db="EMBL/GenBank/DDBJ databases">
        <title>Genome sequence.</title>
        <authorList>
            <person name="Sun Q."/>
        </authorList>
    </citation>
    <scope>NUCLEOTIDE SEQUENCE</scope>
    <source>
        <strain evidence="6">JC740</strain>
    </source>
</reference>
<evidence type="ECO:0000256" key="4">
    <source>
        <dbReference type="ARBA" id="ARBA00023235"/>
    </source>
</evidence>
<proteinExistence type="predicted"/>
<evidence type="ECO:0000313" key="7">
    <source>
        <dbReference type="Proteomes" id="UP001430306"/>
    </source>
</evidence>
<keyword evidence="7" id="KW-1185">Reference proteome</keyword>
<evidence type="ECO:0000259" key="5">
    <source>
        <dbReference type="Pfam" id="PF01751"/>
    </source>
</evidence>
<sequence length="240" mass="26748">MSQRYFAPYGRAPVHYPLESSQRTGVALADTELIIVEGDSAAKSVNQVRDATRQSVLALQGKPMNVGKACHSVLLKNDILRRFASTLLGRKITPIEDWSVPLAQAEFCRYGRVAILMDPDADGIHCGVLALGILLRFTPELLRQGRVSVVRPPMFLFRVETASEENPVRTFVASNPEHAKRVEQKLREAGVQQFERFRHRGLGSIPSEILRHHCVQPNTRADDVMSFEEAETAVAMFGGR</sequence>
<evidence type="ECO:0000313" key="6">
    <source>
        <dbReference type="EMBL" id="MCC9644761.1"/>
    </source>
</evidence>
<dbReference type="InterPro" id="IPR013759">
    <property type="entry name" value="Topo_IIA_B_C"/>
</dbReference>
<dbReference type="EC" id="5.6.2.2" evidence="2"/>
<comment type="catalytic activity">
    <reaction evidence="1">
        <text>ATP-dependent breakage, passage and rejoining of double-stranded DNA.</text>
        <dbReference type="EC" id="5.6.2.2"/>
    </reaction>
</comment>
<dbReference type="InterPro" id="IPR013760">
    <property type="entry name" value="Topo_IIA-like_dom_sf"/>
</dbReference>
<keyword evidence="4" id="KW-0413">Isomerase</keyword>
<accession>A0ABS8NMF8</accession>
<comment type="caution">
    <text evidence="6">The sequence shown here is derived from an EMBL/GenBank/DDBJ whole genome shotgun (WGS) entry which is preliminary data.</text>
</comment>
<evidence type="ECO:0000256" key="2">
    <source>
        <dbReference type="ARBA" id="ARBA00012895"/>
    </source>
</evidence>
<dbReference type="SUPFAM" id="SSF56719">
    <property type="entry name" value="Type II DNA topoisomerase"/>
    <property type="match status" value="1"/>
</dbReference>
<keyword evidence="3" id="KW-0799">Topoisomerase</keyword>
<dbReference type="Gene3D" id="3.40.50.670">
    <property type="match status" value="1"/>
</dbReference>
<gene>
    <name evidence="6" type="ORF">LOC71_21005</name>
</gene>
<dbReference type="InterPro" id="IPR006171">
    <property type="entry name" value="TOPRIM_dom"/>
</dbReference>
<dbReference type="Proteomes" id="UP001430306">
    <property type="component" value="Unassembled WGS sequence"/>
</dbReference>
<feature type="domain" description="Toprim" evidence="5">
    <location>
        <begin position="32"/>
        <end position="151"/>
    </location>
</feature>
<protein>
    <recommendedName>
        <fullName evidence="2">DNA topoisomerase (ATP-hydrolyzing)</fullName>
        <ecNumber evidence="2">5.6.2.2</ecNumber>
    </recommendedName>
</protein>
<dbReference type="PRINTS" id="PR00418">
    <property type="entry name" value="TPI2FAMILY"/>
</dbReference>